<comment type="caution">
    <text evidence="1">The sequence shown here is derived from an EMBL/GenBank/DDBJ whole genome shotgun (WGS) entry which is preliminary data.</text>
</comment>
<gene>
    <name evidence="1" type="ORF">L6164_014622</name>
</gene>
<proteinExistence type="predicted"/>
<evidence type="ECO:0000313" key="1">
    <source>
        <dbReference type="EMBL" id="KAI4336046.1"/>
    </source>
</evidence>
<evidence type="ECO:0000313" key="2">
    <source>
        <dbReference type="Proteomes" id="UP000828941"/>
    </source>
</evidence>
<name>A0ACB9NLK8_BAUVA</name>
<dbReference type="Proteomes" id="UP000828941">
    <property type="component" value="Chromosome 6"/>
</dbReference>
<keyword evidence="2" id="KW-1185">Reference proteome</keyword>
<dbReference type="EMBL" id="CM039431">
    <property type="protein sequence ID" value="KAI4336046.1"/>
    <property type="molecule type" value="Genomic_DNA"/>
</dbReference>
<reference evidence="1 2" key="1">
    <citation type="journal article" date="2022" name="DNA Res.">
        <title>Chromosomal-level genome assembly of the orchid tree Bauhinia variegata (Leguminosae; Cercidoideae) supports the allotetraploid origin hypothesis of Bauhinia.</title>
        <authorList>
            <person name="Zhong Y."/>
            <person name="Chen Y."/>
            <person name="Zheng D."/>
            <person name="Pang J."/>
            <person name="Liu Y."/>
            <person name="Luo S."/>
            <person name="Meng S."/>
            <person name="Qian L."/>
            <person name="Wei D."/>
            <person name="Dai S."/>
            <person name="Zhou R."/>
        </authorList>
    </citation>
    <scope>NUCLEOTIDE SEQUENCE [LARGE SCALE GENOMIC DNA]</scope>
    <source>
        <strain evidence="1">BV-YZ2020</strain>
    </source>
</reference>
<sequence>MQMENNNEKYDDPKINYRGWKVMPFIIGNETFEKLGTIGTLSNLLVYLTTVFNLENITANNIITIFHGTTNFATLLGAFFSDTYFGRYKTLGFSTVASFVGLLIIQLTAAVKDLHPPHCGKEANTCKGPTAWQMGFFVLGLGSLLVGGAGIRPCNLAFGADQFNPNTESGKKGINSFFNWYFFTFTFAMMISSTLIVYIQSNLSWAVGLAIPAVLMLLSCAVFFMGTNMYVKVEPSGSPMTSMVQVIVVAIKKRKLKLPAEDPSLYLFKYVPPKSMNSKLPHTNQFRCLDQAAIMGPKDEINPDGSPVDPWNLCSMQQVEEFPENMRSFAGSLFFCAMAVSSYLSTALISVIHHATAKSSTGNWLPQDLNKGRLDYFYYGIAVLEAVNLGYFLLCAKWYKYKGNSGTSLELEKASEQSETGTANGV</sequence>
<protein>
    <submittedName>
        <fullName evidence="1">Uncharacterized protein</fullName>
    </submittedName>
</protein>
<organism evidence="1 2">
    <name type="scientific">Bauhinia variegata</name>
    <name type="common">Purple orchid tree</name>
    <name type="synonym">Phanera variegata</name>
    <dbReference type="NCBI Taxonomy" id="167791"/>
    <lineage>
        <taxon>Eukaryota</taxon>
        <taxon>Viridiplantae</taxon>
        <taxon>Streptophyta</taxon>
        <taxon>Embryophyta</taxon>
        <taxon>Tracheophyta</taxon>
        <taxon>Spermatophyta</taxon>
        <taxon>Magnoliopsida</taxon>
        <taxon>eudicotyledons</taxon>
        <taxon>Gunneridae</taxon>
        <taxon>Pentapetalae</taxon>
        <taxon>rosids</taxon>
        <taxon>fabids</taxon>
        <taxon>Fabales</taxon>
        <taxon>Fabaceae</taxon>
        <taxon>Cercidoideae</taxon>
        <taxon>Cercideae</taxon>
        <taxon>Bauhiniinae</taxon>
        <taxon>Bauhinia</taxon>
    </lineage>
</organism>
<accession>A0ACB9NLK8</accession>